<accession>A0AC35UGB7</accession>
<protein>
    <submittedName>
        <fullName evidence="2">YTH domain-containing protein</fullName>
    </submittedName>
</protein>
<dbReference type="Proteomes" id="UP000095286">
    <property type="component" value="Unplaced"/>
</dbReference>
<dbReference type="WBParaSite" id="RSKR_0001099400.1">
    <property type="protein sequence ID" value="RSKR_0001099400.1"/>
    <property type="gene ID" value="RSKR_0001099400"/>
</dbReference>
<organism evidence="1 2">
    <name type="scientific">Rhabditophanes sp. KR3021</name>
    <dbReference type="NCBI Taxonomy" id="114890"/>
    <lineage>
        <taxon>Eukaryota</taxon>
        <taxon>Metazoa</taxon>
        <taxon>Ecdysozoa</taxon>
        <taxon>Nematoda</taxon>
        <taxon>Chromadorea</taxon>
        <taxon>Rhabditida</taxon>
        <taxon>Tylenchina</taxon>
        <taxon>Panagrolaimomorpha</taxon>
        <taxon>Strongyloidoidea</taxon>
        <taxon>Alloionematidae</taxon>
        <taxon>Rhabditophanes</taxon>
    </lineage>
</organism>
<evidence type="ECO:0000313" key="2">
    <source>
        <dbReference type="WBParaSite" id="RSKR_0001099400.1"/>
    </source>
</evidence>
<reference evidence="2" key="1">
    <citation type="submission" date="2016-11" db="UniProtKB">
        <authorList>
            <consortium name="WormBaseParasite"/>
        </authorList>
    </citation>
    <scope>IDENTIFICATION</scope>
    <source>
        <strain evidence="2">KR3021</strain>
    </source>
</reference>
<proteinExistence type="predicted"/>
<name>A0AC35UGB7_9BILA</name>
<evidence type="ECO:0000313" key="1">
    <source>
        <dbReference type="Proteomes" id="UP000095286"/>
    </source>
</evidence>
<sequence length="246" mass="26497">MSNIPIVPVNNNAVHMTQQAANNMAQYFSGKAVTYAQQQFTPFQNPAVPNFNPMNYLPNPLVGDCPPASFAWNTGNPSRAKSRQQAKSKSSSGSSNHVTTCNPGASNANGQSSTTPSSCTNSSDTSNSTSDNIEIKIEESSENGTLSMDCETSRISPDLDQIKRSSSLLPSLTSVPPHNYINTFSPNISTGYGHVTHNFARQPQAYPNAYPYATGMEYFQYGQSGCPPTGNIQSYAGGEWKNLMTE</sequence>